<name>A0A8T0SGC7_PANVG</name>
<feature type="non-terminal residue" evidence="2">
    <location>
        <position position="360"/>
    </location>
</feature>
<reference evidence="2" key="1">
    <citation type="submission" date="2020-05" db="EMBL/GenBank/DDBJ databases">
        <title>WGS assembly of Panicum virgatum.</title>
        <authorList>
            <person name="Lovell J.T."/>
            <person name="Jenkins J."/>
            <person name="Shu S."/>
            <person name="Juenger T.E."/>
            <person name="Schmutz J."/>
        </authorList>
    </citation>
    <scope>NUCLEOTIDE SEQUENCE</scope>
    <source>
        <strain evidence="2">AP13</strain>
    </source>
</reference>
<dbReference type="PANTHER" id="PTHR45125:SF28">
    <property type="entry name" value="OS02G0603500 PROTEIN"/>
    <property type="match status" value="1"/>
</dbReference>
<protein>
    <recommendedName>
        <fullName evidence="4">No apical meristem-associated C-terminal domain-containing protein</fullName>
    </recommendedName>
</protein>
<sequence length="360" mass="40259">MDRSTPASRAISGGGRPPRPTTAPPEKMRRRPFVAPHPRPTTNPPAAGLPHRQDLPSPAGGLPCQLPNDALVPPRGRHTSTFTEPQGASPPFSTAGTFDACSTASSPVLMYEAADDDLSSTPIVDWTPDFSANVMELLMASDPTPSSGGKGVSRPGSGYIQCEDIQLCTSWMNISNDPIVGNEQPSKIYWNRIADDFHQNRDFDSNRSANSLEHRMGIILKDCMLFQACYEQIERRNPSGVPYQEHMIEAQARYARASSGKSFQLVHCWLKVRHCEKFASLRQNKMPSRKQDAAPEGEEQQEASQGPPSKKARPPGDDEYKDMMQNLMVMKAEEHKMKKERWDKDMALEQRRLQMEERRL</sequence>
<dbReference type="Proteomes" id="UP000823388">
    <property type="component" value="Chromosome 5K"/>
</dbReference>
<accession>A0A8T0SGC7</accession>
<evidence type="ECO:0000256" key="1">
    <source>
        <dbReference type="SAM" id="MobiDB-lite"/>
    </source>
</evidence>
<dbReference type="AlphaFoldDB" id="A0A8T0SGC7"/>
<evidence type="ECO:0000313" key="2">
    <source>
        <dbReference type="EMBL" id="KAG2596135.1"/>
    </source>
</evidence>
<dbReference type="EMBL" id="CM029045">
    <property type="protein sequence ID" value="KAG2596135.1"/>
    <property type="molecule type" value="Genomic_DNA"/>
</dbReference>
<comment type="caution">
    <text evidence="2">The sequence shown here is derived from an EMBL/GenBank/DDBJ whole genome shotgun (WGS) entry which is preliminary data.</text>
</comment>
<organism evidence="2 3">
    <name type="scientific">Panicum virgatum</name>
    <name type="common">Blackwell switchgrass</name>
    <dbReference type="NCBI Taxonomy" id="38727"/>
    <lineage>
        <taxon>Eukaryota</taxon>
        <taxon>Viridiplantae</taxon>
        <taxon>Streptophyta</taxon>
        <taxon>Embryophyta</taxon>
        <taxon>Tracheophyta</taxon>
        <taxon>Spermatophyta</taxon>
        <taxon>Magnoliopsida</taxon>
        <taxon>Liliopsida</taxon>
        <taxon>Poales</taxon>
        <taxon>Poaceae</taxon>
        <taxon>PACMAD clade</taxon>
        <taxon>Panicoideae</taxon>
        <taxon>Panicodae</taxon>
        <taxon>Paniceae</taxon>
        <taxon>Panicinae</taxon>
        <taxon>Panicum</taxon>
        <taxon>Panicum sect. Hiantes</taxon>
    </lineage>
</organism>
<feature type="region of interest" description="Disordered" evidence="1">
    <location>
        <begin position="1"/>
        <end position="97"/>
    </location>
</feature>
<evidence type="ECO:0000313" key="3">
    <source>
        <dbReference type="Proteomes" id="UP000823388"/>
    </source>
</evidence>
<gene>
    <name evidence="2" type="ORF">PVAP13_5KG140521</name>
</gene>
<evidence type="ECO:0008006" key="4">
    <source>
        <dbReference type="Google" id="ProtNLM"/>
    </source>
</evidence>
<feature type="region of interest" description="Disordered" evidence="1">
    <location>
        <begin position="283"/>
        <end position="325"/>
    </location>
</feature>
<keyword evidence="3" id="KW-1185">Reference proteome</keyword>
<proteinExistence type="predicted"/>
<dbReference type="PANTHER" id="PTHR45125">
    <property type="entry name" value="F21J9.4-RELATED"/>
    <property type="match status" value="1"/>
</dbReference>
<feature type="compositionally biased region" description="Polar residues" evidence="1">
    <location>
        <begin position="79"/>
        <end position="97"/>
    </location>
</feature>